<dbReference type="Gene3D" id="1.25.40.20">
    <property type="entry name" value="Ankyrin repeat-containing domain"/>
    <property type="match status" value="2"/>
</dbReference>
<dbReference type="SMART" id="SM00248">
    <property type="entry name" value="ANK"/>
    <property type="match status" value="7"/>
</dbReference>
<protein>
    <recommendedName>
        <fullName evidence="9">PGG domain-containing protein</fullName>
    </recommendedName>
</protein>
<dbReference type="Pfam" id="PF12796">
    <property type="entry name" value="Ank_2"/>
    <property type="match status" value="3"/>
</dbReference>
<organism evidence="10 11">
    <name type="scientific">Hibiscus sabdariffa</name>
    <name type="common">roselle</name>
    <dbReference type="NCBI Taxonomy" id="183260"/>
    <lineage>
        <taxon>Eukaryota</taxon>
        <taxon>Viridiplantae</taxon>
        <taxon>Streptophyta</taxon>
        <taxon>Embryophyta</taxon>
        <taxon>Tracheophyta</taxon>
        <taxon>Spermatophyta</taxon>
        <taxon>Magnoliopsida</taxon>
        <taxon>eudicotyledons</taxon>
        <taxon>Gunneridae</taxon>
        <taxon>Pentapetalae</taxon>
        <taxon>rosids</taxon>
        <taxon>malvids</taxon>
        <taxon>Malvales</taxon>
        <taxon>Malvaceae</taxon>
        <taxon>Malvoideae</taxon>
        <taxon>Hibiscus</taxon>
    </lineage>
</organism>
<dbReference type="PROSITE" id="PS50088">
    <property type="entry name" value="ANK_REPEAT"/>
    <property type="match status" value="3"/>
</dbReference>
<feature type="transmembrane region" description="Helical" evidence="8">
    <location>
        <begin position="454"/>
        <end position="475"/>
    </location>
</feature>
<dbReference type="SUPFAM" id="SSF48403">
    <property type="entry name" value="Ankyrin repeat"/>
    <property type="match status" value="1"/>
</dbReference>
<evidence type="ECO:0000256" key="5">
    <source>
        <dbReference type="ARBA" id="ARBA00023043"/>
    </source>
</evidence>
<comment type="subcellular location">
    <subcellularLocation>
        <location evidence="1">Membrane</location>
        <topology evidence="1">Multi-pass membrane protein</topology>
    </subcellularLocation>
</comment>
<name>A0ABR2CMS3_9ROSI</name>
<accession>A0ABR2CMS3</accession>
<dbReference type="Pfam" id="PF13962">
    <property type="entry name" value="PGG"/>
    <property type="match status" value="1"/>
</dbReference>
<feature type="repeat" description="ANK" evidence="7">
    <location>
        <begin position="114"/>
        <end position="146"/>
    </location>
</feature>
<evidence type="ECO:0000256" key="1">
    <source>
        <dbReference type="ARBA" id="ARBA00004141"/>
    </source>
</evidence>
<evidence type="ECO:0000256" key="2">
    <source>
        <dbReference type="ARBA" id="ARBA00022692"/>
    </source>
</evidence>
<evidence type="ECO:0000256" key="3">
    <source>
        <dbReference type="ARBA" id="ARBA00022737"/>
    </source>
</evidence>
<feature type="transmembrane region" description="Helical" evidence="8">
    <location>
        <begin position="528"/>
        <end position="549"/>
    </location>
</feature>
<sequence length="566" mass="62698">MDPKLYQAVIKGDIAFMKELTSPDSTVLFWVTPAEDNILHVAAKYDANQIAEEIVKLPCSVQLVNRKNSDGDTPLHVAAKMGSLKTCQVLVNFANNMSGEIEAGEKLAKMVNSNKDTALHVAVRNGYHQIAELLIREDPGLTLLTNDAGESPLFLAVDRRHVRIAQNILEVAPDFSIKGRNNMNVLHAAVIRSKHEVFTLVDYFWELMSAQNIMTDSSLKYVIKAIPLQVCATLKIWSARTSNNYDYKNLVARLMMTGKNRSALLETDKRGWTPLHYAAHFGAVDIFDLFSKYISNENGSAAHIRDGNGRSVVHIAASEGEVNILKRLSDKVPEIWDLQDDQDNEGNTALHLAVIKAKRDKIFEFLIKDSRVDTTVANSAGHTVMDILLLQDHGYDYKKWITLTAASNGGLESLELAINKNGRKTEKKFEAAIDAQGLKNLNYDQLKEIGNTNALVATLVATVSFAASFTMPGGYKSDGPDEGMPILSGKSAFRASVMANVVAFALSTLSMAFHYYSSFMEKLESLAFYTNLSTTLLMNAIIAMVISFLQAPMHRYLVLPDWLMQL</sequence>
<evidence type="ECO:0000313" key="10">
    <source>
        <dbReference type="EMBL" id="KAK8520174.1"/>
    </source>
</evidence>
<dbReference type="InterPro" id="IPR002110">
    <property type="entry name" value="Ankyrin_rpt"/>
</dbReference>
<proteinExistence type="predicted"/>
<gene>
    <name evidence="10" type="ORF">V6N12_004133</name>
</gene>
<keyword evidence="6 8" id="KW-0472">Membrane</keyword>
<evidence type="ECO:0000256" key="6">
    <source>
        <dbReference type="ARBA" id="ARBA00023136"/>
    </source>
</evidence>
<reference evidence="10 11" key="1">
    <citation type="journal article" date="2024" name="G3 (Bethesda)">
        <title>Genome assembly of Hibiscus sabdariffa L. provides insights into metabolisms of medicinal natural products.</title>
        <authorList>
            <person name="Kim T."/>
        </authorList>
    </citation>
    <scope>NUCLEOTIDE SEQUENCE [LARGE SCALE GENOMIC DNA]</scope>
    <source>
        <strain evidence="10">TK-2024</strain>
        <tissue evidence="10">Old leaves</tissue>
    </source>
</reference>
<dbReference type="PROSITE" id="PS50297">
    <property type="entry name" value="ANK_REP_REGION"/>
    <property type="match status" value="1"/>
</dbReference>
<keyword evidence="5 7" id="KW-0040">ANK repeat</keyword>
<evidence type="ECO:0000256" key="7">
    <source>
        <dbReference type="PROSITE-ProRule" id="PRU00023"/>
    </source>
</evidence>
<keyword evidence="3" id="KW-0677">Repeat</keyword>
<comment type="caution">
    <text evidence="10">The sequence shown here is derived from an EMBL/GenBank/DDBJ whole genome shotgun (WGS) entry which is preliminary data.</text>
</comment>
<dbReference type="InterPro" id="IPR036770">
    <property type="entry name" value="Ankyrin_rpt-contain_sf"/>
</dbReference>
<keyword evidence="2 8" id="KW-0812">Transmembrane</keyword>
<feature type="repeat" description="ANK" evidence="7">
    <location>
        <begin position="70"/>
        <end position="102"/>
    </location>
</feature>
<feature type="transmembrane region" description="Helical" evidence="8">
    <location>
        <begin position="495"/>
        <end position="516"/>
    </location>
</feature>
<evidence type="ECO:0000259" key="9">
    <source>
        <dbReference type="Pfam" id="PF13962"/>
    </source>
</evidence>
<feature type="domain" description="PGG" evidence="9">
    <location>
        <begin position="445"/>
        <end position="550"/>
    </location>
</feature>
<dbReference type="EMBL" id="JBBPBM010000049">
    <property type="protein sequence ID" value="KAK8520174.1"/>
    <property type="molecule type" value="Genomic_DNA"/>
</dbReference>
<keyword evidence="11" id="KW-1185">Reference proteome</keyword>
<dbReference type="Proteomes" id="UP001472677">
    <property type="component" value="Unassembled WGS sequence"/>
</dbReference>
<feature type="repeat" description="ANK" evidence="7">
    <location>
        <begin position="345"/>
        <end position="368"/>
    </location>
</feature>
<evidence type="ECO:0000256" key="8">
    <source>
        <dbReference type="SAM" id="Phobius"/>
    </source>
</evidence>
<evidence type="ECO:0000256" key="4">
    <source>
        <dbReference type="ARBA" id="ARBA00022989"/>
    </source>
</evidence>
<dbReference type="PANTHER" id="PTHR24186:SF50">
    <property type="entry name" value="ANKYRIN REPEAT-CONTAINING PROTEIN ITN1-LIKE ISOFORM X1"/>
    <property type="match status" value="1"/>
</dbReference>
<keyword evidence="4 8" id="KW-1133">Transmembrane helix</keyword>
<evidence type="ECO:0000313" key="11">
    <source>
        <dbReference type="Proteomes" id="UP001472677"/>
    </source>
</evidence>
<dbReference type="PANTHER" id="PTHR24186">
    <property type="entry name" value="PROTEIN PHOSPHATASE 1 REGULATORY SUBUNIT"/>
    <property type="match status" value="1"/>
</dbReference>
<dbReference type="Pfam" id="PF00023">
    <property type="entry name" value="Ank"/>
    <property type="match status" value="1"/>
</dbReference>
<dbReference type="InterPro" id="IPR026961">
    <property type="entry name" value="PGG_dom"/>
</dbReference>